<evidence type="ECO:0000313" key="2">
    <source>
        <dbReference type="EMBL" id="MDC8757220.1"/>
    </source>
</evidence>
<name>A0ABT5JWV4_9BURK</name>
<evidence type="ECO:0000313" key="3">
    <source>
        <dbReference type="Proteomes" id="UP001221208"/>
    </source>
</evidence>
<dbReference type="CDD" id="cd09598">
    <property type="entry name" value="M4_like"/>
    <property type="match status" value="1"/>
</dbReference>
<dbReference type="Gene3D" id="3.10.170.10">
    <property type="match status" value="1"/>
</dbReference>
<feature type="region of interest" description="Disordered" evidence="1">
    <location>
        <begin position="476"/>
        <end position="509"/>
    </location>
</feature>
<dbReference type="EMBL" id="JAQQXR010000002">
    <property type="protein sequence ID" value="MDC8757220.1"/>
    <property type="molecule type" value="Genomic_DNA"/>
</dbReference>
<dbReference type="SUPFAM" id="SSF55486">
    <property type="entry name" value="Metalloproteases ('zincins'), catalytic domain"/>
    <property type="match status" value="1"/>
</dbReference>
<protein>
    <recommendedName>
        <fullName evidence="4">Peptidase M4 domain-containing protein</fullName>
    </recommendedName>
</protein>
<evidence type="ECO:0008006" key="4">
    <source>
        <dbReference type="Google" id="ProtNLM"/>
    </source>
</evidence>
<sequence>MDQKVIVPVEVEAVLSKCASQPPISYVPTPSAPYRQHRKNVQLTQQPGKPRRFPVPPAEQAAVPLGSRVLIWKQDPSVSDLGTRKVFLPGLVLQGPRDARVTFGEPGIAPVNPNAFGDFIVSPNTDQFDAIHTYAVVRLTLSMYQRALASGGNAAPVPWQWNSASNTAPLRVFPHGLPNVMNAFYSRNDKALKFGDFIPSGGTERVFTCRSLDIVAHETGHAVLDGLKPKWLLSSNPPQTGGLHEAFGDLTAIFLALSQLDQVEAVIAQTKANLHDKTFLADMAEQFGLALGRANGLRNADNDLKLSEAGNEVHAISQVFTGAVYDILADIFAYERRPAVEDDAAVLHHVGDYLRGLVLRALIGAPDIAATYADVANQMLLIAAADGKPAQYRDFIRNQFTLREVLSGAALTGEAGAPMMFQAHITDQAGARQDRRACCGTMSSAEYLESENLFDEERAALAAWCRDYGGSLRGNGHAGADQGGDARGGNGGAARSGGAPVQGVREELG</sequence>
<evidence type="ECO:0000256" key="1">
    <source>
        <dbReference type="SAM" id="MobiDB-lite"/>
    </source>
</evidence>
<dbReference type="Proteomes" id="UP001221208">
    <property type="component" value="Unassembled WGS sequence"/>
</dbReference>
<accession>A0ABT5JWV4</accession>
<comment type="caution">
    <text evidence="2">The sequence shown here is derived from an EMBL/GenBank/DDBJ whole genome shotgun (WGS) entry which is preliminary data.</text>
</comment>
<feature type="compositionally biased region" description="Gly residues" evidence="1">
    <location>
        <begin position="476"/>
        <end position="495"/>
    </location>
</feature>
<gene>
    <name evidence="2" type="ORF">OIK44_06420</name>
</gene>
<dbReference type="RefSeq" id="WP_273669905.1">
    <property type="nucleotide sequence ID" value="NZ_JAQQXR010000002.1"/>
</dbReference>
<proteinExistence type="predicted"/>
<organism evidence="2 3">
    <name type="scientific">Janthinobacterium fluminis</name>
    <dbReference type="NCBI Taxonomy" id="2987524"/>
    <lineage>
        <taxon>Bacteria</taxon>
        <taxon>Pseudomonadati</taxon>
        <taxon>Pseudomonadota</taxon>
        <taxon>Betaproteobacteria</taxon>
        <taxon>Burkholderiales</taxon>
        <taxon>Oxalobacteraceae</taxon>
        <taxon>Janthinobacterium</taxon>
    </lineage>
</organism>
<reference evidence="2 3" key="1">
    <citation type="submission" date="2022-10" db="EMBL/GenBank/DDBJ databases">
        <title>Janthinobacterium sp. hw3 Genome sequencing.</title>
        <authorList>
            <person name="Park S."/>
        </authorList>
    </citation>
    <scope>NUCLEOTIDE SEQUENCE [LARGE SCALE GENOMIC DNA]</scope>
    <source>
        <strain evidence="3">hw3</strain>
    </source>
</reference>
<keyword evidence="3" id="KW-1185">Reference proteome</keyword>